<accession>A0A0E9T577</accession>
<protein>
    <submittedName>
        <fullName evidence="1">Uncharacterized protein</fullName>
    </submittedName>
</protein>
<proteinExistence type="predicted"/>
<sequence>MSFNNTHCSICFDGTISNSLFMVR</sequence>
<reference evidence="1" key="1">
    <citation type="submission" date="2014-11" db="EMBL/GenBank/DDBJ databases">
        <authorList>
            <person name="Amaro Gonzalez C."/>
        </authorList>
    </citation>
    <scope>NUCLEOTIDE SEQUENCE</scope>
</reference>
<dbReference type="AlphaFoldDB" id="A0A0E9T577"/>
<reference evidence="1" key="2">
    <citation type="journal article" date="2015" name="Fish Shellfish Immunol.">
        <title>Early steps in the European eel (Anguilla anguilla)-Vibrio vulnificus interaction in the gills: Role of the RtxA13 toxin.</title>
        <authorList>
            <person name="Callol A."/>
            <person name="Pajuelo D."/>
            <person name="Ebbesson L."/>
            <person name="Teles M."/>
            <person name="MacKenzie S."/>
            <person name="Amaro C."/>
        </authorList>
    </citation>
    <scope>NUCLEOTIDE SEQUENCE</scope>
</reference>
<name>A0A0E9T577_ANGAN</name>
<dbReference type="EMBL" id="GBXM01059818">
    <property type="protein sequence ID" value="JAH48759.1"/>
    <property type="molecule type" value="Transcribed_RNA"/>
</dbReference>
<organism evidence="1">
    <name type="scientific">Anguilla anguilla</name>
    <name type="common">European freshwater eel</name>
    <name type="synonym">Muraena anguilla</name>
    <dbReference type="NCBI Taxonomy" id="7936"/>
    <lineage>
        <taxon>Eukaryota</taxon>
        <taxon>Metazoa</taxon>
        <taxon>Chordata</taxon>
        <taxon>Craniata</taxon>
        <taxon>Vertebrata</taxon>
        <taxon>Euteleostomi</taxon>
        <taxon>Actinopterygii</taxon>
        <taxon>Neopterygii</taxon>
        <taxon>Teleostei</taxon>
        <taxon>Anguilliformes</taxon>
        <taxon>Anguillidae</taxon>
        <taxon>Anguilla</taxon>
    </lineage>
</organism>
<evidence type="ECO:0000313" key="1">
    <source>
        <dbReference type="EMBL" id="JAH48759.1"/>
    </source>
</evidence>